<feature type="compositionally biased region" description="Polar residues" evidence="2">
    <location>
        <begin position="1"/>
        <end position="17"/>
    </location>
</feature>
<keyword evidence="1" id="KW-0175">Coiled coil</keyword>
<evidence type="ECO:0000313" key="4">
    <source>
        <dbReference type="Proteomes" id="UP001235849"/>
    </source>
</evidence>
<dbReference type="Proteomes" id="UP001235849">
    <property type="component" value="Unassembled WGS sequence"/>
</dbReference>
<dbReference type="RefSeq" id="WP_283767354.1">
    <property type="nucleotide sequence ID" value="NZ_JAQOSO010000074.1"/>
</dbReference>
<protein>
    <recommendedName>
        <fullName evidence="5">Cell division protein FtsL</fullName>
    </recommendedName>
</protein>
<evidence type="ECO:0008006" key="5">
    <source>
        <dbReference type="Google" id="ProtNLM"/>
    </source>
</evidence>
<comment type="caution">
    <text evidence="3">The sequence shown here is derived from an EMBL/GenBank/DDBJ whole genome shotgun (WGS) entry which is preliminary data.</text>
</comment>
<gene>
    <name evidence="3" type="ORF">PMG25_13155</name>
</gene>
<sequence length="134" mass="15706">MLASEPTPQRPSRSVTSLDHRRIRNQRQRIRRRSSPLAAAIAWETMIKLSANLVLVMVGAGAVMRLIPYYQSVEEKLEIVEIQVEQTQDRVNQLQQDFDRSFDPEQAKQVMAEQSHRIDPQRRSVVWKKERVDR</sequence>
<reference evidence="3 4" key="1">
    <citation type="submission" date="2023-01" db="EMBL/GenBank/DDBJ databases">
        <title>Novel diversity within Roseofilum (Cyanobacteria; Desertifilaceae) from marine benthic mats with descriptions of four novel species.</title>
        <authorList>
            <person name="Wang Y."/>
            <person name="Berthold D.E."/>
            <person name="Hu J."/>
            <person name="Lefler F.W."/>
            <person name="Laughinghouse H.D. IV."/>
        </authorList>
    </citation>
    <scope>NUCLEOTIDE SEQUENCE [LARGE SCALE GENOMIC DNA]</scope>
    <source>
        <strain evidence="3 4">BLCC-M114</strain>
    </source>
</reference>
<evidence type="ECO:0000256" key="1">
    <source>
        <dbReference type="SAM" id="Coils"/>
    </source>
</evidence>
<dbReference type="EMBL" id="JAQOSO010000074">
    <property type="protein sequence ID" value="MDJ1175043.1"/>
    <property type="molecule type" value="Genomic_DNA"/>
</dbReference>
<organism evidence="3 4">
    <name type="scientific">Roseofilum capinflatum BLCC-M114</name>
    <dbReference type="NCBI Taxonomy" id="3022440"/>
    <lineage>
        <taxon>Bacteria</taxon>
        <taxon>Bacillati</taxon>
        <taxon>Cyanobacteriota</taxon>
        <taxon>Cyanophyceae</taxon>
        <taxon>Desertifilales</taxon>
        <taxon>Desertifilaceae</taxon>
        <taxon>Roseofilum</taxon>
        <taxon>Roseofilum capinflatum</taxon>
    </lineage>
</organism>
<evidence type="ECO:0000256" key="2">
    <source>
        <dbReference type="SAM" id="MobiDB-lite"/>
    </source>
</evidence>
<evidence type="ECO:0000313" key="3">
    <source>
        <dbReference type="EMBL" id="MDJ1175043.1"/>
    </source>
</evidence>
<feature type="coiled-coil region" evidence="1">
    <location>
        <begin position="70"/>
        <end position="97"/>
    </location>
</feature>
<keyword evidence="4" id="KW-1185">Reference proteome</keyword>
<name>A0ABT7B9S6_9CYAN</name>
<accession>A0ABT7B9S6</accession>
<feature type="region of interest" description="Disordered" evidence="2">
    <location>
        <begin position="1"/>
        <end position="21"/>
    </location>
</feature>
<proteinExistence type="predicted"/>